<comment type="caution">
    <text evidence="3">The sequence shown here is derived from an EMBL/GenBank/DDBJ whole genome shotgun (WGS) entry which is preliminary data.</text>
</comment>
<name>A0AAE0SUP3_9BIVA</name>
<evidence type="ECO:0000313" key="4">
    <source>
        <dbReference type="Proteomes" id="UP001195483"/>
    </source>
</evidence>
<evidence type="ECO:0000313" key="3">
    <source>
        <dbReference type="EMBL" id="KAK3598505.1"/>
    </source>
</evidence>
<proteinExistence type="predicted"/>
<gene>
    <name evidence="3" type="ORF">CHS0354_001043</name>
</gene>
<organism evidence="3 4">
    <name type="scientific">Potamilus streckersoni</name>
    <dbReference type="NCBI Taxonomy" id="2493646"/>
    <lineage>
        <taxon>Eukaryota</taxon>
        <taxon>Metazoa</taxon>
        <taxon>Spiralia</taxon>
        <taxon>Lophotrochozoa</taxon>
        <taxon>Mollusca</taxon>
        <taxon>Bivalvia</taxon>
        <taxon>Autobranchia</taxon>
        <taxon>Heteroconchia</taxon>
        <taxon>Palaeoheterodonta</taxon>
        <taxon>Unionida</taxon>
        <taxon>Unionoidea</taxon>
        <taxon>Unionidae</taxon>
        <taxon>Ambleminae</taxon>
        <taxon>Lampsilini</taxon>
        <taxon>Potamilus</taxon>
    </lineage>
</organism>
<dbReference type="EMBL" id="JAEAOA010000110">
    <property type="protein sequence ID" value="KAK3598505.1"/>
    <property type="molecule type" value="Genomic_DNA"/>
</dbReference>
<keyword evidence="4" id="KW-1185">Reference proteome</keyword>
<reference evidence="3" key="1">
    <citation type="journal article" date="2021" name="Genome Biol. Evol.">
        <title>A High-Quality Reference Genome for a Parasitic Bivalve with Doubly Uniparental Inheritance (Bivalvia: Unionida).</title>
        <authorList>
            <person name="Smith C.H."/>
        </authorList>
    </citation>
    <scope>NUCLEOTIDE SEQUENCE</scope>
    <source>
        <strain evidence="3">CHS0354</strain>
    </source>
</reference>
<reference evidence="3" key="2">
    <citation type="journal article" date="2021" name="Genome Biol. Evol.">
        <title>Developing a high-quality reference genome for a parasitic bivalve with doubly uniparental inheritance (Bivalvia: Unionida).</title>
        <authorList>
            <person name="Smith C.H."/>
        </authorList>
    </citation>
    <scope>NUCLEOTIDE SEQUENCE</scope>
    <source>
        <strain evidence="3">CHS0354</strain>
        <tissue evidence="3">Mantle</tissue>
    </source>
</reference>
<dbReference type="Pfam" id="PF15998">
    <property type="entry name" value="DUF4773"/>
    <property type="match status" value="1"/>
</dbReference>
<feature type="chain" id="PRO_5041956566" description="DUF4773 domain-containing protein" evidence="1">
    <location>
        <begin position="20"/>
        <end position="226"/>
    </location>
</feature>
<dbReference type="PANTHER" id="PTHR36299">
    <property type="entry name" value="AGAP008005-PA"/>
    <property type="match status" value="1"/>
</dbReference>
<reference evidence="3" key="3">
    <citation type="submission" date="2023-05" db="EMBL/GenBank/DDBJ databases">
        <authorList>
            <person name="Smith C.H."/>
        </authorList>
    </citation>
    <scope>NUCLEOTIDE SEQUENCE</scope>
    <source>
        <strain evidence="3">CHS0354</strain>
        <tissue evidence="3">Mantle</tissue>
    </source>
</reference>
<feature type="domain" description="DUF4773" evidence="2">
    <location>
        <begin position="96"/>
        <end position="193"/>
    </location>
</feature>
<dbReference type="InterPro" id="IPR031941">
    <property type="entry name" value="DUF4773"/>
</dbReference>
<dbReference type="PANTHER" id="PTHR36299:SF2">
    <property type="entry name" value="DUF4773 DOMAIN-CONTAINING PROTEIN"/>
    <property type="match status" value="1"/>
</dbReference>
<feature type="signal peptide" evidence="1">
    <location>
        <begin position="1"/>
        <end position="19"/>
    </location>
</feature>
<evidence type="ECO:0000259" key="2">
    <source>
        <dbReference type="Pfam" id="PF15998"/>
    </source>
</evidence>
<keyword evidence="1" id="KW-0732">Signal</keyword>
<dbReference type="AlphaFoldDB" id="A0AAE0SUP3"/>
<dbReference type="Proteomes" id="UP001195483">
    <property type="component" value="Unassembled WGS sequence"/>
</dbReference>
<sequence length="226" mass="25194">MARIPIFILLVGVWMGVTAGRFVLDETKFPIEDEEKIVLSEDGLTADSDVDLDAAVLRAILKEEISLEELLGEGIVQDLEAKLSDSSLTDSSWSRCLSINTKILGIRVNTQVCVTIEWLSTNMGIRVTIQIGSYTYVKEISVSNPPSLCYGIPGIKLLKICVQFYNINISEKSGCVRLKISFFSWNIGCFNFLHTGKEERLSQHPHTGQRIAKSETVKKPSSVMFF</sequence>
<evidence type="ECO:0000256" key="1">
    <source>
        <dbReference type="SAM" id="SignalP"/>
    </source>
</evidence>
<accession>A0AAE0SUP3</accession>
<protein>
    <recommendedName>
        <fullName evidence="2">DUF4773 domain-containing protein</fullName>
    </recommendedName>
</protein>